<dbReference type="InterPro" id="IPR000408">
    <property type="entry name" value="Reg_chr_condens"/>
</dbReference>
<dbReference type="PANTHER" id="PTHR45982:SF3">
    <property type="entry name" value="F-BOX PROTEIN POF9"/>
    <property type="match status" value="1"/>
</dbReference>
<organism evidence="3 4">
    <name type="scientific">Myriangium duriaei CBS 260.36</name>
    <dbReference type="NCBI Taxonomy" id="1168546"/>
    <lineage>
        <taxon>Eukaryota</taxon>
        <taxon>Fungi</taxon>
        <taxon>Dikarya</taxon>
        <taxon>Ascomycota</taxon>
        <taxon>Pezizomycotina</taxon>
        <taxon>Dothideomycetes</taxon>
        <taxon>Dothideomycetidae</taxon>
        <taxon>Myriangiales</taxon>
        <taxon>Myriangiaceae</taxon>
        <taxon>Myriangium</taxon>
    </lineage>
</organism>
<dbReference type="InterPro" id="IPR051553">
    <property type="entry name" value="Ran_GTPase-activating"/>
</dbReference>
<dbReference type="AlphaFoldDB" id="A0A9P4JAZ6"/>
<dbReference type="Proteomes" id="UP000799439">
    <property type="component" value="Unassembled WGS sequence"/>
</dbReference>
<dbReference type="GO" id="GO:0005737">
    <property type="term" value="C:cytoplasm"/>
    <property type="evidence" value="ECO:0007669"/>
    <property type="project" value="TreeGrafter"/>
</dbReference>
<evidence type="ECO:0000313" key="3">
    <source>
        <dbReference type="EMBL" id="KAF2156692.1"/>
    </source>
</evidence>
<proteinExistence type="predicted"/>
<dbReference type="SUPFAM" id="SSF81383">
    <property type="entry name" value="F-box domain"/>
    <property type="match status" value="1"/>
</dbReference>
<evidence type="ECO:0000313" key="4">
    <source>
        <dbReference type="Proteomes" id="UP000799439"/>
    </source>
</evidence>
<dbReference type="PANTHER" id="PTHR45982">
    <property type="entry name" value="REGULATOR OF CHROMOSOME CONDENSATION"/>
    <property type="match status" value="1"/>
</dbReference>
<keyword evidence="4" id="KW-1185">Reference proteome</keyword>
<accession>A0A9P4JAZ6</accession>
<feature type="compositionally biased region" description="Acidic residues" evidence="2">
    <location>
        <begin position="348"/>
        <end position="359"/>
    </location>
</feature>
<dbReference type="GO" id="GO:0005085">
    <property type="term" value="F:guanyl-nucleotide exchange factor activity"/>
    <property type="evidence" value="ECO:0007669"/>
    <property type="project" value="TreeGrafter"/>
</dbReference>
<sequence>MSEVQSLFAELPLDVVHIIAGYLDAPSFLALTQTCKDLADPAFAHSWLFWSSAVRSTFRVPNQPVVAHDGLRWKNLYKRLLTDTRPYTWGSNTKGNLGHSYKDRYALSQLPPREAYRARQRSWPTEMEDYRQHGVIADLQAGGWSTTFLTSKGALYSAGVMDGLNWRSPSPKSKPEKLKYPRGYVHPAQRYDRETAIKQFCAGRAHVLGLSDAGRIWSWSDIGDLGLSVKFLNIDLNERGDPNGRSKVKKVVAGWNKSAALVEGTGIVLWEPVYRTDEEAPADDAMLVLESAIVPNTGFQRGRVRPRSDALTEQERDQGIGEVLNFIVLEKYVVLNTHHGRVFACEIDPDDNQEDEGEVREDSQEASDTARDKDIDFVTDVQGSFRNFAIFTRPGEVLTATQDLIRQQQQHSRRRHDVQTFMKIPALQNRGVIALAFGDYHFLALHKDGYITSYGTESQGCGSLGLGGHRDPEGRLRGIRYNGLSHDGKLVPHAYTTGRRVWFEPEKREWIKFLLSGGRDPQEAVERMRMTHDNNVQAEVSEWIEQEGNAWGTRNDGHEPPPVVQEEDDLSPYFALSVTAAGWHSGSLVLVNDAAASRIRANCIGRRYRWAGDSFPRLELSDGRVMPGTVEVSRWREGKPEWDLEFEGYS</sequence>
<gene>
    <name evidence="3" type="ORF">K461DRAFT_219850</name>
</gene>
<dbReference type="Gene3D" id="2.130.10.30">
    <property type="entry name" value="Regulator of chromosome condensation 1/beta-lactamase-inhibitor protein II"/>
    <property type="match status" value="2"/>
</dbReference>
<name>A0A9P4JAZ6_9PEZI</name>
<dbReference type="InterPro" id="IPR036047">
    <property type="entry name" value="F-box-like_dom_sf"/>
</dbReference>
<comment type="caution">
    <text evidence="3">The sequence shown here is derived from an EMBL/GenBank/DDBJ whole genome shotgun (WGS) entry which is preliminary data.</text>
</comment>
<feature type="region of interest" description="Disordered" evidence="2">
    <location>
        <begin position="348"/>
        <end position="372"/>
    </location>
</feature>
<evidence type="ECO:0008006" key="5">
    <source>
        <dbReference type="Google" id="ProtNLM"/>
    </source>
</evidence>
<evidence type="ECO:0000256" key="2">
    <source>
        <dbReference type="SAM" id="MobiDB-lite"/>
    </source>
</evidence>
<dbReference type="EMBL" id="ML996081">
    <property type="protein sequence ID" value="KAF2156692.1"/>
    <property type="molecule type" value="Genomic_DNA"/>
</dbReference>
<dbReference type="SUPFAM" id="SSF50985">
    <property type="entry name" value="RCC1/BLIP-II"/>
    <property type="match status" value="1"/>
</dbReference>
<dbReference type="PROSITE" id="PS50012">
    <property type="entry name" value="RCC1_3"/>
    <property type="match status" value="1"/>
</dbReference>
<dbReference type="CDD" id="cd09917">
    <property type="entry name" value="F-box_SF"/>
    <property type="match status" value="1"/>
</dbReference>
<protein>
    <recommendedName>
        <fullName evidence="5">F-box domain-containing protein</fullName>
    </recommendedName>
</protein>
<dbReference type="OrthoDB" id="61110at2759"/>
<feature type="repeat" description="RCC1" evidence="1">
    <location>
        <begin position="84"/>
        <end position="152"/>
    </location>
</feature>
<reference evidence="3" key="1">
    <citation type="journal article" date="2020" name="Stud. Mycol.">
        <title>101 Dothideomycetes genomes: a test case for predicting lifestyles and emergence of pathogens.</title>
        <authorList>
            <person name="Haridas S."/>
            <person name="Albert R."/>
            <person name="Binder M."/>
            <person name="Bloem J."/>
            <person name="Labutti K."/>
            <person name="Salamov A."/>
            <person name="Andreopoulos B."/>
            <person name="Baker S."/>
            <person name="Barry K."/>
            <person name="Bills G."/>
            <person name="Bluhm B."/>
            <person name="Cannon C."/>
            <person name="Castanera R."/>
            <person name="Culley D."/>
            <person name="Daum C."/>
            <person name="Ezra D."/>
            <person name="Gonzalez J."/>
            <person name="Henrissat B."/>
            <person name="Kuo A."/>
            <person name="Liang C."/>
            <person name="Lipzen A."/>
            <person name="Lutzoni F."/>
            <person name="Magnuson J."/>
            <person name="Mondo S."/>
            <person name="Nolan M."/>
            <person name="Ohm R."/>
            <person name="Pangilinan J."/>
            <person name="Park H.-J."/>
            <person name="Ramirez L."/>
            <person name="Alfaro M."/>
            <person name="Sun H."/>
            <person name="Tritt A."/>
            <person name="Yoshinaga Y."/>
            <person name="Zwiers L.-H."/>
            <person name="Turgeon B."/>
            <person name="Goodwin S."/>
            <person name="Spatafora J."/>
            <person name="Crous P."/>
            <person name="Grigoriev I."/>
        </authorList>
    </citation>
    <scope>NUCLEOTIDE SEQUENCE</scope>
    <source>
        <strain evidence="3">CBS 260.36</strain>
    </source>
</reference>
<feature type="compositionally biased region" description="Basic and acidic residues" evidence="2">
    <location>
        <begin position="360"/>
        <end position="372"/>
    </location>
</feature>
<dbReference type="InterPro" id="IPR009091">
    <property type="entry name" value="RCC1/BLIP-II"/>
</dbReference>
<evidence type="ECO:0000256" key="1">
    <source>
        <dbReference type="PROSITE-ProRule" id="PRU00235"/>
    </source>
</evidence>